<dbReference type="PROSITE" id="PS50231">
    <property type="entry name" value="RICIN_B_LECTIN"/>
    <property type="match status" value="2"/>
</dbReference>
<feature type="domain" description="Ricin B lectin" evidence="2">
    <location>
        <begin position="202"/>
        <end position="333"/>
    </location>
</feature>
<feature type="signal peptide" evidence="1">
    <location>
        <begin position="1"/>
        <end position="17"/>
    </location>
</feature>
<feature type="chain" id="PRO_5046842291" description="Ricin B lectin domain-containing protein" evidence="1">
    <location>
        <begin position="18"/>
        <end position="336"/>
    </location>
</feature>
<sequence length="336" mass="36787">MLSIFIPLLALLPLIVSSPTPIQLSKRYSGVKIQSFRNGLCLSPVGRSVGNNVQVATIGCYQARTWNINPGSGAISVSGNEGFVVDAGTGNQNGEVLKLWQSYPGLFQQTWYLTDDRRIAITGGNQCLDQGNNDSGTQTWECSPGNLNQIWTIVQADEPYYPISGQSAVLNPPVGLTYLDPQDAGQRIHPSGRPDLAITVSAGAAAFGGYVDVAYDFANSDSNVQLQRWNFFTAPTDNTIITLSQADNNYCLSVGANPTDGTRPILQDCDTTENTRWEWDGQHFKARGTNLCLDVRAESTPIHYSHFPPYDIQRTLQVWTCSQGNRNQEFFTIGLP</sequence>
<dbReference type="EMBL" id="CP141882">
    <property type="protein sequence ID" value="WRT64498.1"/>
    <property type="molecule type" value="Genomic_DNA"/>
</dbReference>
<organism evidence="3 4">
    <name type="scientific">Kwoniella shivajii</name>
    <dbReference type="NCBI Taxonomy" id="564305"/>
    <lineage>
        <taxon>Eukaryota</taxon>
        <taxon>Fungi</taxon>
        <taxon>Dikarya</taxon>
        <taxon>Basidiomycota</taxon>
        <taxon>Agaricomycotina</taxon>
        <taxon>Tremellomycetes</taxon>
        <taxon>Tremellales</taxon>
        <taxon>Cryptococcaceae</taxon>
        <taxon>Kwoniella</taxon>
    </lineage>
</organism>
<keyword evidence="1" id="KW-0732">Signal</keyword>
<keyword evidence="4" id="KW-1185">Reference proteome</keyword>
<dbReference type="Pfam" id="PF00652">
    <property type="entry name" value="Ricin_B_lectin"/>
    <property type="match status" value="2"/>
</dbReference>
<dbReference type="GeneID" id="87953561"/>
<dbReference type="InterPro" id="IPR000772">
    <property type="entry name" value="Ricin_B_lectin"/>
</dbReference>
<name>A0ABZ1CSI9_9TREE</name>
<gene>
    <name evidence="3" type="ORF">IL334_001430</name>
</gene>
<dbReference type="Gene3D" id="2.80.10.50">
    <property type="match status" value="2"/>
</dbReference>
<reference evidence="3 4" key="1">
    <citation type="submission" date="2024-01" db="EMBL/GenBank/DDBJ databases">
        <title>Comparative genomics of Cryptococcus and Kwoniella reveals pathogenesis evolution and contrasting modes of karyotype evolution via chromosome fusion or intercentromeric recombination.</title>
        <authorList>
            <person name="Coelho M.A."/>
            <person name="David-Palma M."/>
            <person name="Shea T."/>
            <person name="Bowers K."/>
            <person name="McGinley-Smith S."/>
            <person name="Mohammad A.W."/>
            <person name="Gnirke A."/>
            <person name="Yurkov A.M."/>
            <person name="Nowrousian M."/>
            <person name="Sun S."/>
            <person name="Cuomo C.A."/>
            <person name="Heitman J."/>
        </authorList>
    </citation>
    <scope>NUCLEOTIDE SEQUENCE [LARGE SCALE GENOMIC DNA]</scope>
    <source>
        <strain evidence="3">CBS 11374</strain>
    </source>
</reference>
<evidence type="ECO:0000313" key="3">
    <source>
        <dbReference type="EMBL" id="WRT64498.1"/>
    </source>
</evidence>
<dbReference type="CDD" id="cd00161">
    <property type="entry name" value="beta-trefoil_Ricin-like"/>
    <property type="match status" value="2"/>
</dbReference>
<dbReference type="RefSeq" id="XP_062789238.1">
    <property type="nucleotide sequence ID" value="XM_062933187.1"/>
</dbReference>
<dbReference type="SUPFAM" id="SSF50370">
    <property type="entry name" value="Ricin B-like lectins"/>
    <property type="match status" value="2"/>
</dbReference>
<proteinExistence type="predicted"/>
<evidence type="ECO:0000313" key="4">
    <source>
        <dbReference type="Proteomes" id="UP001329825"/>
    </source>
</evidence>
<evidence type="ECO:0000259" key="2">
    <source>
        <dbReference type="SMART" id="SM00458"/>
    </source>
</evidence>
<protein>
    <recommendedName>
        <fullName evidence="2">Ricin B lectin domain-containing protein</fullName>
    </recommendedName>
</protein>
<evidence type="ECO:0000256" key="1">
    <source>
        <dbReference type="SAM" id="SignalP"/>
    </source>
</evidence>
<dbReference type="Proteomes" id="UP001329825">
    <property type="component" value="Chromosome 2"/>
</dbReference>
<dbReference type="SMART" id="SM00458">
    <property type="entry name" value="RICIN"/>
    <property type="match status" value="2"/>
</dbReference>
<feature type="domain" description="Ricin B lectin" evidence="2">
    <location>
        <begin position="28"/>
        <end position="154"/>
    </location>
</feature>
<accession>A0ABZ1CSI9</accession>
<dbReference type="InterPro" id="IPR035992">
    <property type="entry name" value="Ricin_B-like_lectins"/>
</dbReference>